<gene>
    <name evidence="2" type="ORF">DES32_0600</name>
</gene>
<protein>
    <submittedName>
        <fullName evidence="2">GMP synthase (Glutamine-hydrolysing)</fullName>
    </submittedName>
</protein>
<comment type="caution">
    <text evidence="2">The sequence shown here is derived from an EMBL/GenBank/DDBJ whole genome shotgun (WGS) entry which is preliminary data.</text>
</comment>
<dbReference type="Proteomes" id="UP000256900">
    <property type="component" value="Unassembled WGS sequence"/>
</dbReference>
<dbReference type="NCBIfam" id="NF005072">
    <property type="entry name" value="PRK06490.1"/>
    <property type="match status" value="1"/>
</dbReference>
<dbReference type="Pfam" id="PF00117">
    <property type="entry name" value="GATase"/>
    <property type="match status" value="1"/>
</dbReference>
<dbReference type="RefSeq" id="WP_115835156.1">
    <property type="nucleotide sequence ID" value="NZ_CP025086.1"/>
</dbReference>
<proteinExistence type="predicted"/>
<dbReference type="Gene3D" id="3.40.50.880">
    <property type="match status" value="1"/>
</dbReference>
<dbReference type="OrthoDB" id="9813383at2"/>
<feature type="domain" description="Glutamine amidotransferase" evidence="1">
    <location>
        <begin position="46"/>
        <end position="187"/>
    </location>
</feature>
<organism evidence="2 3">
    <name type="scientific">Methylovirgula ligni</name>
    <dbReference type="NCBI Taxonomy" id="569860"/>
    <lineage>
        <taxon>Bacteria</taxon>
        <taxon>Pseudomonadati</taxon>
        <taxon>Pseudomonadota</taxon>
        <taxon>Alphaproteobacteria</taxon>
        <taxon>Hyphomicrobiales</taxon>
        <taxon>Beijerinckiaceae</taxon>
        <taxon>Methylovirgula</taxon>
    </lineage>
</organism>
<evidence type="ECO:0000313" key="3">
    <source>
        <dbReference type="Proteomes" id="UP000256900"/>
    </source>
</evidence>
<dbReference type="PROSITE" id="PS51273">
    <property type="entry name" value="GATASE_TYPE_1"/>
    <property type="match status" value="1"/>
</dbReference>
<dbReference type="EMBL" id="QUMO01000001">
    <property type="protein sequence ID" value="REF89379.1"/>
    <property type="molecule type" value="Genomic_DNA"/>
</dbReference>
<dbReference type="GO" id="GO:0005829">
    <property type="term" value="C:cytosol"/>
    <property type="evidence" value="ECO:0007669"/>
    <property type="project" value="TreeGrafter"/>
</dbReference>
<dbReference type="PANTHER" id="PTHR42695">
    <property type="entry name" value="GLUTAMINE AMIDOTRANSFERASE YLR126C-RELATED"/>
    <property type="match status" value="1"/>
</dbReference>
<dbReference type="PANTHER" id="PTHR42695:SF5">
    <property type="entry name" value="GLUTAMINE AMIDOTRANSFERASE YLR126C-RELATED"/>
    <property type="match status" value="1"/>
</dbReference>
<dbReference type="FunFam" id="3.40.50.880:FF:000033">
    <property type="entry name" value="Glutamine amidotransferase class-I"/>
    <property type="match status" value="1"/>
</dbReference>
<accession>A0A3D9Z760</accession>
<dbReference type="CDD" id="cd01741">
    <property type="entry name" value="GATase1_1"/>
    <property type="match status" value="1"/>
</dbReference>
<dbReference type="InterPro" id="IPR017926">
    <property type="entry name" value="GATASE"/>
</dbReference>
<evidence type="ECO:0000313" key="2">
    <source>
        <dbReference type="EMBL" id="REF89379.1"/>
    </source>
</evidence>
<dbReference type="AlphaFoldDB" id="A0A3D9Z760"/>
<keyword evidence="3" id="KW-1185">Reference proteome</keyword>
<evidence type="ECO:0000259" key="1">
    <source>
        <dbReference type="Pfam" id="PF00117"/>
    </source>
</evidence>
<dbReference type="SUPFAM" id="SSF52317">
    <property type="entry name" value="Class I glutamine amidotransferase-like"/>
    <property type="match status" value="1"/>
</dbReference>
<dbReference type="InterPro" id="IPR029062">
    <property type="entry name" value="Class_I_gatase-like"/>
</dbReference>
<dbReference type="InterPro" id="IPR044992">
    <property type="entry name" value="ChyE-like"/>
</dbReference>
<sequence>MATNQQASGKILIVLHQERSSPGRFGCLLNGRGYELDIRRPRFGDPLPETLRDYTGAIMFGGPMSANDEHDWLRREIDWIDVPLSEDKPFLGICLGAQMLARHLGHRVYAHPEGKVEVGYYPIQPTADGHNVCDCPFPDHVYQWHGEGFELPAGAALLASGQDFEAQAFRYGTRAYGLQFHPEVTFTMMCCWMGRNGGRLEQPGACPREQHLQGWFQHDMAVARWSDAFLDAWTGVTAA</sequence>
<reference evidence="2" key="1">
    <citation type="submission" date="2018-08" db="EMBL/GenBank/DDBJ databases">
        <title>Genomic Encyclopedia of Type Strains, Phase IV (KMG-IV): sequencing the most valuable type-strain genomes for metagenomic binning, comparative biology and taxonomic classification.</title>
        <authorList>
            <person name="Goeker M."/>
        </authorList>
    </citation>
    <scope>NUCLEOTIDE SEQUENCE [LARGE SCALE GENOMIC DNA]</scope>
    <source>
        <strain evidence="2">BW863</strain>
    </source>
</reference>
<name>A0A3D9Z760_9HYPH</name>